<dbReference type="RefSeq" id="WP_162311990.1">
    <property type="nucleotide sequence ID" value="NZ_JACHGU010000010.1"/>
</dbReference>
<sequence>MSLLPPCRLSLLAVLLAGAGAASAGPYEVGSTSTAQGVKFKSNVQRKHTASKDTWVLPKVGVGGPLSERLELTMGGGYGVVSRADGWTRGGLRDLSVGMKWRMRDEDDAHAALAIEPSLGLPIGDEAAGIGKGAYALELPLRASRRRGALRLTGEVSASRTFGRDEDQLGAGVLLEYFGGPAWSCGMELVADAPRTEPEAWHLRANVGAKRKFGPHVEWQALAGRTVENRRGQATTTFKLAYEYRF</sequence>
<dbReference type="EMBL" id="MWIP01000017">
    <property type="protein sequence ID" value="KAF1685086.1"/>
    <property type="molecule type" value="Genomic_DNA"/>
</dbReference>
<evidence type="ECO:0000313" key="3">
    <source>
        <dbReference type="Proteomes" id="UP000462066"/>
    </source>
</evidence>
<feature type="signal peptide" evidence="1">
    <location>
        <begin position="1"/>
        <end position="24"/>
    </location>
</feature>
<protein>
    <recommendedName>
        <fullName evidence="4">Outer membrane protein beta-barrel domain-containing protein</fullName>
    </recommendedName>
</protein>
<keyword evidence="3" id="KW-1185">Reference proteome</keyword>
<accession>A0A7V8K6G9</accession>
<evidence type="ECO:0000256" key="1">
    <source>
        <dbReference type="SAM" id="SignalP"/>
    </source>
</evidence>
<proteinExistence type="predicted"/>
<evidence type="ECO:0008006" key="4">
    <source>
        <dbReference type="Google" id="ProtNLM"/>
    </source>
</evidence>
<keyword evidence="1" id="KW-0732">Signal</keyword>
<gene>
    <name evidence="2" type="ORF">B1992_13255</name>
</gene>
<comment type="caution">
    <text evidence="2">The sequence shown here is derived from an EMBL/GenBank/DDBJ whole genome shotgun (WGS) entry which is preliminary data.</text>
</comment>
<dbReference type="Proteomes" id="UP000462066">
    <property type="component" value="Unassembled WGS sequence"/>
</dbReference>
<feature type="chain" id="PRO_5030970616" description="Outer membrane protein beta-barrel domain-containing protein" evidence="1">
    <location>
        <begin position="25"/>
        <end position="246"/>
    </location>
</feature>
<organism evidence="2 3">
    <name type="scientific">Pseudoxanthomonas broegbernensis</name>
    <dbReference type="NCBI Taxonomy" id="83619"/>
    <lineage>
        <taxon>Bacteria</taxon>
        <taxon>Pseudomonadati</taxon>
        <taxon>Pseudomonadota</taxon>
        <taxon>Gammaproteobacteria</taxon>
        <taxon>Lysobacterales</taxon>
        <taxon>Lysobacteraceae</taxon>
        <taxon>Pseudoxanthomonas</taxon>
    </lineage>
</organism>
<reference evidence="2 3" key="1">
    <citation type="submission" date="2017-10" db="EMBL/GenBank/DDBJ databases">
        <title>Whole genome sequencing of Pseudoxanthomonas broegbernensis DSM 12573(T).</title>
        <authorList>
            <person name="Kumar S."/>
            <person name="Bansal K."/>
            <person name="Kaur A."/>
            <person name="Patil P."/>
            <person name="Sharma S."/>
            <person name="Patil P.B."/>
        </authorList>
    </citation>
    <scope>NUCLEOTIDE SEQUENCE [LARGE SCALE GENOMIC DNA]</scope>
    <source>
        <strain evidence="2 3">DSM 12573</strain>
    </source>
</reference>
<name>A0A7V8K6G9_9GAMM</name>
<evidence type="ECO:0000313" key="2">
    <source>
        <dbReference type="EMBL" id="KAF1685086.1"/>
    </source>
</evidence>
<dbReference type="AlphaFoldDB" id="A0A7V8K6G9"/>